<dbReference type="EMBL" id="LN649229">
    <property type="protein sequence ID" value="CEI66596.1"/>
    <property type="molecule type" value="Genomic_DNA"/>
</dbReference>
<keyword evidence="2" id="KW-1185">Reference proteome</keyword>
<dbReference type="InterPro" id="IPR013078">
    <property type="entry name" value="His_Pase_superF_clade-1"/>
</dbReference>
<evidence type="ECO:0000313" key="1">
    <source>
        <dbReference type="EMBL" id="CEI66596.1"/>
    </source>
</evidence>
<dbReference type="InterPro" id="IPR050275">
    <property type="entry name" value="PGM_Phosphatase"/>
</dbReference>
<dbReference type="InterPro" id="IPR029033">
    <property type="entry name" value="His_PPase_superfam"/>
</dbReference>
<evidence type="ECO:0000313" key="2">
    <source>
        <dbReference type="Proteomes" id="UP000245910"/>
    </source>
</evidence>
<dbReference type="SUPFAM" id="SSF53254">
    <property type="entry name" value="Phosphoglycerate mutase-like"/>
    <property type="match status" value="1"/>
</dbReference>
<evidence type="ECO:0008006" key="3">
    <source>
        <dbReference type="Google" id="ProtNLM"/>
    </source>
</evidence>
<dbReference type="Proteomes" id="UP000245910">
    <property type="component" value="Chromosome I"/>
</dbReference>
<dbReference type="AlphaFoldDB" id="A0A2L2TS66"/>
<name>A0A2L2TS66_9HYPO</name>
<dbReference type="Gene3D" id="3.40.50.1240">
    <property type="entry name" value="Phosphoglycerate mutase-like"/>
    <property type="match status" value="1"/>
</dbReference>
<dbReference type="PANTHER" id="PTHR48100:SF24">
    <property type="entry name" value="PHOSPHOGLYCERATE MUTASE"/>
    <property type="match status" value="1"/>
</dbReference>
<dbReference type="OrthoDB" id="496981at2759"/>
<dbReference type="PANTHER" id="PTHR48100">
    <property type="entry name" value="BROAD-SPECIFICITY PHOSPHATASE YOR283W-RELATED"/>
    <property type="match status" value="1"/>
</dbReference>
<dbReference type="CDD" id="cd07067">
    <property type="entry name" value="HP_PGM_like"/>
    <property type="match status" value="1"/>
</dbReference>
<dbReference type="GO" id="GO:0005737">
    <property type="term" value="C:cytoplasm"/>
    <property type="evidence" value="ECO:0007669"/>
    <property type="project" value="TreeGrafter"/>
</dbReference>
<protein>
    <recommendedName>
        <fullName evidence="3">Phosphoglycerate mutase-like protein</fullName>
    </recommendedName>
</protein>
<dbReference type="Pfam" id="PF00300">
    <property type="entry name" value="His_Phos_1"/>
    <property type="match status" value="1"/>
</dbReference>
<accession>A0A2L2TS66</accession>
<dbReference type="SMART" id="SM00855">
    <property type="entry name" value="PGAM"/>
    <property type="match status" value="1"/>
</dbReference>
<proteinExistence type="predicted"/>
<reference evidence="2" key="1">
    <citation type="submission" date="2014-10" db="EMBL/GenBank/DDBJ databases">
        <authorList>
            <person name="King R."/>
        </authorList>
    </citation>
    <scope>NUCLEOTIDE SEQUENCE [LARGE SCALE GENOMIC DNA]</scope>
    <source>
        <strain evidence="2">A3/5</strain>
    </source>
</reference>
<organism evidence="1 2">
    <name type="scientific">Fusarium venenatum</name>
    <dbReference type="NCBI Taxonomy" id="56646"/>
    <lineage>
        <taxon>Eukaryota</taxon>
        <taxon>Fungi</taxon>
        <taxon>Dikarya</taxon>
        <taxon>Ascomycota</taxon>
        <taxon>Pezizomycotina</taxon>
        <taxon>Sordariomycetes</taxon>
        <taxon>Hypocreomycetidae</taxon>
        <taxon>Hypocreales</taxon>
        <taxon>Nectriaceae</taxon>
        <taxon>Fusarium</taxon>
    </lineage>
</organism>
<sequence>MSPTVVLIRHAQAWHNLSHKSFLYIHTRRQNRRLTLQPQDYTLPDPPLTDEGKLQCANLRENLISTFSKDVNNPDDIAIIVSPMRRTLQTAMLSMDWLVERGVKIEGNADWQENSDKPCDTGSQISIVSKDFPQVNFSTVDAVWPEKRSPAGRRYAYTKKSILARGKRALEDLYKRPEKLIFVVSHAGFLRLGVVGYWFFNSDYRVFDFEAERNAEGELRVVQQERTLAGGLCLSWKDPVALGTDLPEEDPETDPSAS</sequence>
<dbReference type="GO" id="GO:0016791">
    <property type="term" value="F:phosphatase activity"/>
    <property type="evidence" value="ECO:0007669"/>
    <property type="project" value="TreeGrafter"/>
</dbReference>